<proteinExistence type="predicted"/>
<evidence type="ECO:0000313" key="2">
    <source>
        <dbReference type="EMBL" id="HAT4306722.1"/>
    </source>
</evidence>
<reference evidence="2" key="1">
    <citation type="journal article" date="2018" name="Genome Biol.">
        <title>SKESA: strategic k-mer extension for scrupulous assemblies.</title>
        <authorList>
            <person name="Souvorov A."/>
            <person name="Agarwala R."/>
            <person name="Lipman D.J."/>
        </authorList>
    </citation>
    <scope>NUCLEOTIDE SEQUENCE</scope>
    <source>
        <strain evidence="2">C8</strain>
    </source>
</reference>
<accession>A0A8H9UVU7</accession>
<keyword evidence="1" id="KW-0812">Transmembrane</keyword>
<evidence type="ECO:0000256" key="1">
    <source>
        <dbReference type="SAM" id="Phobius"/>
    </source>
</evidence>
<comment type="caution">
    <text evidence="2">The sequence shown here is derived from an EMBL/GenBank/DDBJ whole genome shotgun (WGS) entry which is preliminary data.</text>
</comment>
<dbReference type="AlphaFoldDB" id="A0A8H9UVU7"/>
<sequence length="501" mass="59334">MYSIVKLNELIKLYNFKIEIDNIKILKLTLTIDTTDSSQISLDSIFKIKNYCKDNCKIETSSQFKFIYDKINSSNYDEFENSLKDHFNACKKMKLRDLKYIITIDKSNNLSNINFNWFISSDYLIEILENPISNYTELSSIFKSNTFNYIVILDLDINMKNNFVYISNNDSEVTLFKDKSFVLNNFSMQYENYNTNFDINNIYPDLFYFDSNVLKENKLLISLYKILLFLCLTYIASNAKFDNNILKATVKGKKNINIEFPLESNLDIAANINNIKTIYNIYKFSYNQDNIQNLFITRNIISLFLREECTKPNLELFLQVSKSILDTCKNNLKILSIENSDKYFANRYSVFDFINKSNESIANLVDNLINKMNTFYLSTIASIVASLLLFFKEFNFEVLRISVILYSIYIIYFSFMNFLSSWSMFKSTFNIYNKKLDSFSKILTKEEIDEFSKLLNPKKKFYLYFWINLIITLIILICSYILLFNFDYFKTLITNFFQIKL</sequence>
<organism evidence="2">
    <name type="scientific">Clostridium perfringens</name>
    <dbReference type="NCBI Taxonomy" id="1502"/>
    <lineage>
        <taxon>Bacteria</taxon>
        <taxon>Bacillati</taxon>
        <taxon>Bacillota</taxon>
        <taxon>Clostridia</taxon>
        <taxon>Eubacteriales</taxon>
        <taxon>Clostridiaceae</taxon>
        <taxon>Clostridium</taxon>
    </lineage>
</organism>
<dbReference type="EMBL" id="DACTCB010000001">
    <property type="protein sequence ID" value="HAT4306722.1"/>
    <property type="molecule type" value="Genomic_DNA"/>
</dbReference>
<feature type="transmembrane region" description="Helical" evidence="1">
    <location>
        <begin position="461"/>
        <end position="483"/>
    </location>
</feature>
<keyword evidence="1" id="KW-0472">Membrane</keyword>
<protein>
    <submittedName>
        <fullName evidence="2">Uncharacterized protein</fullName>
    </submittedName>
</protein>
<keyword evidence="1" id="KW-1133">Transmembrane helix</keyword>
<feature type="transmembrane region" description="Helical" evidence="1">
    <location>
        <begin position="403"/>
        <end position="425"/>
    </location>
</feature>
<dbReference type="RefSeq" id="WP_195390320.1">
    <property type="nucleotide sequence ID" value="NZ_JADNGM010000002.1"/>
</dbReference>
<dbReference type="Proteomes" id="UP000859547">
    <property type="component" value="Unassembled WGS sequence"/>
</dbReference>
<feature type="transmembrane region" description="Helical" evidence="1">
    <location>
        <begin position="374"/>
        <end position="391"/>
    </location>
</feature>
<name>A0A8H9UVU7_CLOPF</name>
<gene>
    <name evidence="2" type="ORF">I9080_000477</name>
</gene>
<reference evidence="2" key="2">
    <citation type="submission" date="2020-07" db="EMBL/GenBank/DDBJ databases">
        <authorList>
            <consortium name="NCBI Pathogen Detection Project"/>
        </authorList>
    </citation>
    <scope>NUCLEOTIDE SEQUENCE</scope>
    <source>
        <strain evidence="2">C8</strain>
    </source>
</reference>